<protein>
    <recommendedName>
        <fullName evidence="2">RNA polymerase-binding protein RbpA</fullName>
    </recommendedName>
</protein>
<dbReference type="InterPro" id="IPR038638">
    <property type="entry name" value="RbpA_sf"/>
</dbReference>
<name>A0A3N2BGS4_9MICO</name>
<evidence type="ECO:0000256" key="3">
    <source>
        <dbReference type="SAM" id="MobiDB-lite"/>
    </source>
</evidence>
<sequence>MASGNAIRGSRIGSSRGGEPERGTPAPRTWVTFWCENRHETTRGFAQDDDVDIPELWDCPRCGLPAGTDRDNPPQAQKVAPFKTHLAYVKERRTDADGEALLDEALEALRARRDG</sequence>
<evidence type="ECO:0000313" key="5">
    <source>
        <dbReference type="Proteomes" id="UP000280668"/>
    </source>
</evidence>
<keyword evidence="2" id="KW-0804">Transcription</keyword>
<dbReference type="EMBL" id="RKHK01000001">
    <property type="protein sequence ID" value="ROR74456.1"/>
    <property type="molecule type" value="Genomic_DNA"/>
</dbReference>
<dbReference type="InterPro" id="IPR025182">
    <property type="entry name" value="RNApol-bd_RbpA"/>
</dbReference>
<feature type="binding site" evidence="2">
    <location>
        <position position="39"/>
    </location>
    <ligand>
        <name>Zn(2+)</name>
        <dbReference type="ChEBI" id="CHEBI:29105"/>
    </ligand>
</feature>
<accession>A0A3N2BGS4</accession>
<dbReference type="InterPro" id="IPR018527">
    <property type="entry name" value="Rubredoxin_Fe_BS"/>
</dbReference>
<feature type="binding site" evidence="2">
    <location>
        <position position="35"/>
    </location>
    <ligand>
        <name>Zn(2+)</name>
        <dbReference type="ChEBI" id="CHEBI:29105"/>
    </ligand>
</feature>
<gene>
    <name evidence="2" type="primary">rbpA</name>
    <name evidence="4" type="ORF">EDD31_2872</name>
</gene>
<comment type="caution">
    <text evidence="4">The sequence shown here is derived from an EMBL/GenBank/DDBJ whole genome shotgun (WGS) entry which is preliminary data.</text>
</comment>
<keyword evidence="1 2" id="KW-0479">Metal-binding</keyword>
<reference evidence="4 5" key="1">
    <citation type="submission" date="2018-11" db="EMBL/GenBank/DDBJ databases">
        <title>Sequencing the genomes of 1000 actinobacteria strains.</title>
        <authorList>
            <person name="Klenk H.-P."/>
        </authorList>
    </citation>
    <scope>NUCLEOTIDE SEQUENCE [LARGE SCALE GENOMIC DNA]</scope>
    <source>
        <strain evidence="4 5">DSM 11294</strain>
    </source>
</reference>
<proteinExistence type="inferred from homology"/>
<dbReference type="PROSITE" id="PS00202">
    <property type="entry name" value="RUBREDOXIN"/>
    <property type="match status" value="1"/>
</dbReference>
<evidence type="ECO:0000256" key="1">
    <source>
        <dbReference type="ARBA" id="ARBA00022723"/>
    </source>
</evidence>
<comment type="cofactor">
    <cofactor evidence="2">
        <name>Zn(2+)</name>
        <dbReference type="ChEBI" id="CHEBI:29105"/>
    </cofactor>
    <text evidence="2">Bind 1 Zn(2+) per subunit.</text>
</comment>
<comment type="similarity">
    <text evidence="2">Belongs to the RNA polymerase-binding protein RbpA family.</text>
</comment>
<dbReference type="AlphaFoldDB" id="A0A3N2BGS4"/>
<dbReference type="GO" id="GO:0001000">
    <property type="term" value="F:bacterial-type RNA polymerase core enzyme binding"/>
    <property type="evidence" value="ECO:0007669"/>
    <property type="project" value="UniProtKB-UniRule"/>
</dbReference>
<dbReference type="Proteomes" id="UP000280668">
    <property type="component" value="Unassembled WGS sequence"/>
</dbReference>
<dbReference type="Gene3D" id="2.20.28.270">
    <property type="entry name" value="RNA polymerase-binding protein A"/>
    <property type="match status" value="1"/>
</dbReference>
<dbReference type="GO" id="GO:0008270">
    <property type="term" value="F:zinc ion binding"/>
    <property type="evidence" value="ECO:0007669"/>
    <property type="project" value="UniProtKB-UniRule"/>
</dbReference>
<keyword evidence="2" id="KW-0805">Transcription regulation</keyword>
<feature type="binding site" evidence="2">
    <location>
        <position position="59"/>
    </location>
    <ligand>
        <name>Zn(2+)</name>
        <dbReference type="ChEBI" id="CHEBI:29105"/>
    </ligand>
</feature>
<dbReference type="RefSeq" id="WP_123304781.1">
    <property type="nucleotide sequence ID" value="NZ_RKHK01000001.1"/>
</dbReference>
<evidence type="ECO:0000256" key="2">
    <source>
        <dbReference type="HAMAP-Rule" id="MF_01483"/>
    </source>
</evidence>
<keyword evidence="2" id="KW-0862">Zinc</keyword>
<keyword evidence="5" id="KW-1185">Reference proteome</keyword>
<dbReference type="GO" id="GO:0045893">
    <property type="term" value="P:positive regulation of DNA-templated transcription"/>
    <property type="evidence" value="ECO:0007669"/>
    <property type="project" value="UniProtKB-UniRule"/>
</dbReference>
<dbReference type="HAMAP" id="MF_01483">
    <property type="entry name" value="RbpA"/>
    <property type="match status" value="1"/>
</dbReference>
<dbReference type="Pfam" id="PF13397">
    <property type="entry name" value="RbpA"/>
    <property type="match status" value="1"/>
</dbReference>
<feature type="compositionally biased region" description="Low complexity" evidence="3">
    <location>
        <begin position="1"/>
        <end position="14"/>
    </location>
</feature>
<comment type="function">
    <text evidence="2">Binds to RNA polymerase (RNAP), stimulating transcription from principal, but not alternative sigma factor promoters.</text>
</comment>
<feature type="region of interest" description="Disordered" evidence="3">
    <location>
        <begin position="1"/>
        <end position="27"/>
    </location>
</feature>
<dbReference type="OrthoDB" id="3254820at2"/>
<evidence type="ECO:0000313" key="4">
    <source>
        <dbReference type="EMBL" id="ROR74456.1"/>
    </source>
</evidence>
<organism evidence="4 5">
    <name type="scientific">Bogoriella caseilytica</name>
    <dbReference type="NCBI Taxonomy" id="56055"/>
    <lineage>
        <taxon>Bacteria</taxon>
        <taxon>Bacillati</taxon>
        <taxon>Actinomycetota</taxon>
        <taxon>Actinomycetes</taxon>
        <taxon>Micrococcales</taxon>
        <taxon>Bogoriellaceae</taxon>
        <taxon>Bogoriella</taxon>
    </lineage>
</organism>
<comment type="subunit">
    <text evidence="2">Forms a complex with the RNAP catalytic core and with free principal sigma factors.</text>
</comment>
<feature type="binding site" evidence="2">
    <location>
        <position position="62"/>
    </location>
    <ligand>
        <name>Zn(2+)</name>
        <dbReference type="ChEBI" id="CHEBI:29105"/>
    </ligand>
</feature>